<evidence type="ECO:0000313" key="2">
    <source>
        <dbReference type="EMBL" id="CAF1461498.1"/>
    </source>
</evidence>
<name>A0A815QE07_9BILA</name>
<dbReference type="SUPFAM" id="SSF81383">
    <property type="entry name" value="F-box domain"/>
    <property type="match status" value="1"/>
</dbReference>
<evidence type="ECO:0000313" key="5">
    <source>
        <dbReference type="EMBL" id="CAF4197501.1"/>
    </source>
</evidence>
<evidence type="ECO:0000313" key="6">
    <source>
        <dbReference type="Proteomes" id="UP000663882"/>
    </source>
</evidence>
<evidence type="ECO:0000259" key="1">
    <source>
        <dbReference type="PROSITE" id="PS50181"/>
    </source>
</evidence>
<sequence length="137" mass="15784">MNNSIARIVDLPDEILVTIFKKLHSFDVLYSLVDVNKKLDKVACDVTFTRSIDLTTISLDKADDSRINAILDRFCMGILPRIQNKMECLAIQTCFLQRVYHASDYLNLRSFTIVNLELKMAPNIFFSMSLDHSMFNE</sequence>
<evidence type="ECO:0000313" key="3">
    <source>
        <dbReference type="EMBL" id="CAF1514883.1"/>
    </source>
</evidence>
<dbReference type="PROSITE" id="PS50181">
    <property type="entry name" value="FBOX"/>
    <property type="match status" value="1"/>
</dbReference>
<evidence type="ECO:0000313" key="4">
    <source>
        <dbReference type="EMBL" id="CAF4128313.1"/>
    </source>
</evidence>
<gene>
    <name evidence="4" type="ORF">FNK824_LOCUS32624</name>
    <name evidence="5" type="ORF">OTI717_LOCUS38433</name>
    <name evidence="2" type="ORF">RFH988_LOCUS37173</name>
    <name evidence="3" type="ORF">SEV965_LOCUS36732</name>
</gene>
<organism evidence="2 6">
    <name type="scientific">Rotaria sordida</name>
    <dbReference type="NCBI Taxonomy" id="392033"/>
    <lineage>
        <taxon>Eukaryota</taxon>
        <taxon>Metazoa</taxon>
        <taxon>Spiralia</taxon>
        <taxon>Gnathifera</taxon>
        <taxon>Rotifera</taxon>
        <taxon>Eurotatoria</taxon>
        <taxon>Bdelloidea</taxon>
        <taxon>Philodinida</taxon>
        <taxon>Philodinidae</taxon>
        <taxon>Rotaria</taxon>
    </lineage>
</organism>
<dbReference type="EMBL" id="CAJNOO010007074">
    <property type="protein sequence ID" value="CAF1461498.1"/>
    <property type="molecule type" value="Genomic_DNA"/>
</dbReference>
<dbReference type="OrthoDB" id="10051374at2759"/>
<comment type="caution">
    <text evidence="2">The sequence shown here is derived from an EMBL/GenBank/DDBJ whole genome shotgun (WGS) entry which is preliminary data.</text>
</comment>
<proteinExistence type="predicted"/>
<dbReference type="InterPro" id="IPR036047">
    <property type="entry name" value="F-box-like_dom_sf"/>
</dbReference>
<feature type="domain" description="F-box" evidence="1">
    <location>
        <begin position="5"/>
        <end position="52"/>
    </location>
</feature>
<dbReference type="EMBL" id="CAJOBE010011322">
    <property type="protein sequence ID" value="CAF4128313.1"/>
    <property type="molecule type" value="Genomic_DNA"/>
</dbReference>
<dbReference type="AlphaFoldDB" id="A0A815QE07"/>
<dbReference type="Pfam" id="PF12937">
    <property type="entry name" value="F-box-like"/>
    <property type="match status" value="1"/>
</dbReference>
<protein>
    <recommendedName>
        <fullName evidence="1">F-box domain-containing protein</fullName>
    </recommendedName>
</protein>
<dbReference type="Proteomes" id="UP000663882">
    <property type="component" value="Unassembled WGS sequence"/>
</dbReference>
<dbReference type="Gene3D" id="3.80.10.10">
    <property type="entry name" value="Ribonuclease Inhibitor"/>
    <property type="match status" value="1"/>
</dbReference>
<reference evidence="2" key="1">
    <citation type="submission" date="2021-02" db="EMBL/GenBank/DDBJ databases">
        <authorList>
            <person name="Nowell W R."/>
        </authorList>
    </citation>
    <scope>NUCLEOTIDE SEQUENCE</scope>
</reference>
<dbReference type="InterPro" id="IPR001810">
    <property type="entry name" value="F-box_dom"/>
</dbReference>
<dbReference type="EMBL" id="CAJNOU010006905">
    <property type="protein sequence ID" value="CAF1514883.1"/>
    <property type="molecule type" value="Genomic_DNA"/>
</dbReference>
<dbReference type="Proteomes" id="UP000663874">
    <property type="component" value="Unassembled WGS sequence"/>
</dbReference>
<dbReference type="InterPro" id="IPR032675">
    <property type="entry name" value="LRR_dom_sf"/>
</dbReference>
<dbReference type="Proteomes" id="UP000663823">
    <property type="component" value="Unassembled WGS sequence"/>
</dbReference>
<dbReference type="EMBL" id="CAJOAX010020916">
    <property type="protein sequence ID" value="CAF4197501.1"/>
    <property type="molecule type" value="Genomic_DNA"/>
</dbReference>
<accession>A0A815QE07</accession>
<dbReference type="Proteomes" id="UP000663889">
    <property type="component" value="Unassembled WGS sequence"/>
</dbReference>